<dbReference type="SUPFAM" id="SSF54695">
    <property type="entry name" value="POZ domain"/>
    <property type="match status" value="1"/>
</dbReference>
<proteinExistence type="predicted"/>
<protein>
    <submittedName>
        <fullName evidence="5">Ankyrin repeat-containing protein</fullName>
    </submittedName>
</protein>
<evidence type="ECO:0000256" key="2">
    <source>
        <dbReference type="ARBA" id="ARBA00023043"/>
    </source>
</evidence>
<dbReference type="PROSITE" id="PS50088">
    <property type="entry name" value="ANK_REPEAT"/>
    <property type="match status" value="1"/>
</dbReference>
<comment type="caution">
    <text evidence="5">The sequence shown here is derived from an EMBL/GenBank/DDBJ whole genome shotgun (WGS) entry which is preliminary data.</text>
</comment>
<dbReference type="SMART" id="SM00248">
    <property type="entry name" value="ANK"/>
    <property type="match status" value="7"/>
</dbReference>
<evidence type="ECO:0000313" key="6">
    <source>
        <dbReference type="Proteomes" id="UP001150062"/>
    </source>
</evidence>
<dbReference type="Gene3D" id="3.30.710.10">
    <property type="entry name" value="Potassium Channel Kv1.1, Chain A"/>
    <property type="match status" value="1"/>
</dbReference>
<evidence type="ECO:0000259" key="4">
    <source>
        <dbReference type="PROSITE" id="PS50097"/>
    </source>
</evidence>
<reference evidence="5" key="1">
    <citation type="submission" date="2022-08" db="EMBL/GenBank/DDBJ databases">
        <title>Novel sulfate-reducing endosymbionts in the free-living metamonad Anaeramoeba.</title>
        <authorList>
            <person name="Jerlstrom-Hultqvist J."/>
            <person name="Cepicka I."/>
            <person name="Gallot-Lavallee L."/>
            <person name="Salas-Leiva D."/>
            <person name="Curtis B.A."/>
            <person name="Zahonova K."/>
            <person name="Pipaliya S."/>
            <person name="Dacks J."/>
            <person name="Roger A.J."/>
        </authorList>
    </citation>
    <scope>NUCLEOTIDE SEQUENCE</scope>
    <source>
        <strain evidence="5">Schooner1</strain>
    </source>
</reference>
<dbReference type="Gene3D" id="1.25.40.20">
    <property type="entry name" value="Ankyrin repeat-containing domain"/>
    <property type="match status" value="2"/>
</dbReference>
<dbReference type="InterPro" id="IPR011333">
    <property type="entry name" value="SKP1/BTB/POZ_sf"/>
</dbReference>
<dbReference type="PANTHER" id="PTHR24198:SF194">
    <property type="entry name" value="INVERSIN-A"/>
    <property type="match status" value="1"/>
</dbReference>
<evidence type="ECO:0000313" key="5">
    <source>
        <dbReference type="EMBL" id="KAJ6253325.1"/>
    </source>
</evidence>
<dbReference type="InterPro" id="IPR036770">
    <property type="entry name" value="Ankyrin_rpt-contain_sf"/>
</dbReference>
<dbReference type="InterPro" id="IPR002110">
    <property type="entry name" value="Ankyrin_rpt"/>
</dbReference>
<organism evidence="5 6">
    <name type="scientific">Anaeramoeba flamelloides</name>
    <dbReference type="NCBI Taxonomy" id="1746091"/>
    <lineage>
        <taxon>Eukaryota</taxon>
        <taxon>Metamonada</taxon>
        <taxon>Anaeramoebidae</taxon>
        <taxon>Anaeramoeba</taxon>
    </lineage>
</organism>
<feature type="repeat" description="ANK" evidence="3">
    <location>
        <begin position="180"/>
        <end position="214"/>
    </location>
</feature>
<dbReference type="InterPro" id="IPR000210">
    <property type="entry name" value="BTB/POZ_dom"/>
</dbReference>
<keyword evidence="6" id="KW-1185">Reference proteome</keyword>
<evidence type="ECO:0000256" key="3">
    <source>
        <dbReference type="PROSITE-ProRule" id="PRU00023"/>
    </source>
</evidence>
<keyword evidence="2 3" id="KW-0040">ANK repeat</keyword>
<dbReference type="Proteomes" id="UP001150062">
    <property type="component" value="Unassembled WGS sequence"/>
</dbReference>
<keyword evidence="1" id="KW-0677">Repeat</keyword>
<dbReference type="EMBL" id="JAOAOG010000032">
    <property type="protein sequence ID" value="KAJ6253325.1"/>
    <property type="molecule type" value="Genomic_DNA"/>
</dbReference>
<sequence length="628" mass="74703">MITSLESFEEYPFILRNNEQLPKCEKCNEINTYCYCQTFDEFYCQNCFNKYHKSFQNLYFDLIDNKWKYVISQNKENKGIKNICLCDFEDEELFEILINRWKKKKTGNEQQNLLHFVCNNSDVPINRLLKLSLRHGMDPNLKNKFQDTPFMIYCNRDNPKYKIIKLFFEKGANPNQVDFEKNTPFHIICEKKKINNKIVKCFLNNGAETNKQNIRSKTPFFVYCRHKQATIEIMKLFIENGADLNIQTSFHSTPFEIICMKKTQNYDFYKYLFEKGAKPFIPRPNFLNTLFILSSVSDIKTKFFKLFIDNGAQINATNSLNQTPLHIICSHIKPNVNIISFFLYNDADISIVNAFGETAWLKIEYRNLKDKELLNKLKFLFSIQWNSIKEDFINIYEKGVFLDGEIKGIAFHISFLEMRTNKKHEEILEILQKYGKKDIQQFIEWIYWEKIPEALIKKTTRNGKEQKVIIRNNETINETINDNDNVNEENNFEKICNEFGILDNINKINLKRVISELYHDGESKDFTIILNSNNKTIKIHKIVLQARSKLYYNLFLSINNPNIDQINDYSGFSFKTLNILFEYLYTEKFNFEIINEGIKTELLEAFDYFQLNEKCAFKYVLKNFEIKK</sequence>
<dbReference type="PANTHER" id="PTHR24198">
    <property type="entry name" value="ANKYRIN REPEAT AND PROTEIN KINASE DOMAIN-CONTAINING PROTEIN"/>
    <property type="match status" value="1"/>
</dbReference>
<dbReference type="SUPFAM" id="SSF48403">
    <property type="entry name" value="Ankyrin repeat"/>
    <property type="match status" value="1"/>
</dbReference>
<dbReference type="Pfam" id="PF12796">
    <property type="entry name" value="Ank_2"/>
    <property type="match status" value="1"/>
</dbReference>
<dbReference type="Pfam" id="PF00651">
    <property type="entry name" value="BTB"/>
    <property type="match status" value="1"/>
</dbReference>
<dbReference type="CDD" id="cd19757">
    <property type="entry name" value="Bbox1"/>
    <property type="match status" value="1"/>
</dbReference>
<dbReference type="PROSITE" id="PS50097">
    <property type="entry name" value="BTB"/>
    <property type="match status" value="1"/>
</dbReference>
<name>A0ABQ8Z8W3_9EUKA</name>
<accession>A0ABQ8Z8W3</accession>
<feature type="domain" description="BTB" evidence="4">
    <location>
        <begin position="524"/>
        <end position="593"/>
    </location>
</feature>
<gene>
    <name evidence="5" type="ORF">M0813_01371</name>
</gene>
<dbReference type="CDD" id="cd18186">
    <property type="entry name" value="BTB_POZ_ZBTB_KLHL-like"/>
    <property type="match status" value="1"/>
</dbReference>
<evidence type="ECO:0000256" key="1">
    <source>
        <dbReference type="ARBA" id="ARBA00022737"/>
    </source>
</evidence>